<evidence type="ECO:0000259" key="5">
    <source>
        <dbReference type="PROSITE" id="PS50893"/>
    </source>
</evidence>
<dbReference type="InterPro" id="IPR027417">
    <property type="entry name" value="P-loop_NTPase"/>
</dbReference>
<proteinExistence type="inferred from homology"/>
<evidence type="ECO:0000256" key="4">
    <source>
        <dbReference type="ARBA" id="ARBA00022840"/>
    </source>
</evidence>
<keyword evidence="3" id="KW-0547">Nucleotide-binding</keyword>
<dbReference type="EMBL" id="CP015405">
    <property type="protein sequence ID" value="ANU78472.1"/>
    <property type="molecule type" value="Genomic_DNA"/>
</dbReference>
<dbReference type="RefSeq" id="WP_065544552.1">
    <property type="nucleotide sequence ID" value="NZ_CP015405.2"/>
</dbReference>
<keyword evidence="2" id="KW-0813">Transport</keyword>
<dbReference type="PROSITE" id="PS00211">
    <property type="entry name" value="ABC_TRANSPORTER_1"/>
    <property type="match status" value="1"/>
</dbReference>
<dbReference type="GO" id="GO:0055085">
    <property type="term" value="P:transmembrane transport"/>
    <property type="evidence" value="ECO:0007669"/>
    <property type="project" value="UniProtKB-ARBA"/>
</dbReference>
<dbReference type="Gene3D" id="3.40.50.300">
    <property type="entry name" value="P-loop containing nucleotide triphosphate hydrolases"/>
    <property type="match status" value="1"/>
</dbReference>
<keyword evidence="4 6" id="KW-0067">ATP-binding</keyword>
<dbReference type="SMART" id="SM00382">
    <property type="entry name" value="AAA"/>
    <property type="match status" value="1"/>
</dbReference>
<dbReference type="InterPro" id="IPR017871">
    <property type="entry name" value="ABC_transporter-like_CS"/>
</dbReference>
<dbReference type="GO" id="GO:0015833">
    <property type="term" value="P:peptide transport"/>
    <property type="evidence" value="ECO:0007669"/>
    <property type="project" value="InterPro"/>
</dbReference>
<dbReference type="OrthoDB" id="9806285at2"/>
<dbReference type="SUPFAM" id="SSF52540">
    <property type="entry name" value="P-loop containing nucleoside triphosphate hydrolases"/>
    <property type="match status" value="1"/>
</dbReference>
<evidence type="ECO:0000256" key="2">
    <source>
        <dbReference type="ARBA" id="ARBA00022448"/>
    </source>
</evidence>
<accession>A0A1C7IK27</accession>
<dbReference type="Proteomes" id="UP000092574">
    <property type="component" value="Chromosome"/>
</dbReference>
<dbReference type="PANTHER" id="PTHR43776:SF7">
    <property type="entry name" value="D,D-DIPEPTIDE TRANSPORT ATP-BINDING PROTEIN DDPF-RELATED"/>
    <property type="match status" value="1"/>
</dbReference>
<dbReference type="PANTHER" id="PTHR43776">
    <property type="entry name" value="TRANSPORT ATP-BINDING PROTEIN"/>
    <property type="match status" value="1"/>
</dbReference>
<sequence>MKNNEKESLLDVKNLKKYFQVGKKQTLKAVDDVTLQIYRGETLGLVGESGCGKSTFGRTVIHLYEPTAGTVTFDGIHIDKSMDLKQRHDLSKRMQMIFQDPYASLNPRRKILDIVAEGIDAHRLASGKKERTEMVIDLLETVGLHAEHADRFPHEFSGGQRQRVGIARALALNPDFIVCDEPISALDVSIQAQVVNLLEELQRKRNFTYLFIAHDLSMVKHISNRIGVMYLGSLVELADSEELFRNPMHPYTKALLSAIPIPDPKIEKNRQRIMLEGSLPNPINLGEECKFASRCDQCGSYCKKSQPVLKEVKPGHFVACSKCQ</sequence>
<evidence type="ECO:0000256" key="3">
    <source>
        <dbReference type="ARBA" id="ARBA00022741"/>
    </source>
</evidence>
<dbReference type="InterPro" id="IPR003439">
    <property type="entry name" value="ABC_transporter-like_ATP-bd"/>
</dbReference>
<dbReference type="InterPro" id="IPR013563">
    <property type="entry name" value="Oligopep_ABC_C"/>
</dbReference>
<dbReference type="NCBIfam" id="TIGR01727">
    <property type="entry name" value="oligo_HPY"/>
    <property type="match status" value="1"/>
</dbReference>
<protein>
    <submittedName>
        <fullName evidence="6">Oligopeptide ABC transporter ATP-binding protein OppF</fullName>
    </submittedName>
</protein>
<organism evidence="6 7">
    <name type="scientific">Blautia pseudococcoides</name>
    <dbReference type="NCBI Taxonomy" id="1796616"/>
    <lineage>
        <taxon>Bacteria</taxon>
        <taxon>Bacillati</taxon>
        <taxon>Bacillota</taxon>
        <taxon>Clostridia</taxon>
        <taxon>Lachnospirales</taxon>
        <taxon>Lachnospiraceae</taxon>
        <taxon>Blautia</taxon>
    </lineage>
</organism>
<dbReference type="STRING" id="1796616.A4V09_23655"/>
<feature type="domain" description="ABC transporter" evidence="5">
    <location>
        <begin position="10"/>
        <end position="256"/>
    </location>
</feature>
<dbReference type="Pfam" id="PF00005">
    <property type="entry name" value="ABC_tran"/>
    <property type="match status" value="1"/>
</dbReference>
<evidence type="ECO:0000313" key="6">
    <source>
        <dbReference type="EMBL" id="ANU78472.1"/>
    </source>
</evidence>
<dbReference type="InterPro" id="IPR050319">
    <property type="entry name" value="ABC_transp_ATP-bind"/>
</dbReference>
<comment type="similarity">
    <text evidence="1">Belongs to the ABC transporter superfamily.</text>
</comment>
<evidence type="ECO:0000313" key="7">
    <source>
        <dbReference type="Proteomes" id="UP000092574"/>
    </source>
</evidence>
<reference evidence="6" key="1">
    <citation type="submission" date="2017-04" db="EMBL/GenBank/DDBJ databases">
        <title>Complete Genome Sequences of Twelve Strains of a Stable Defined Moderately Diverse Mouse Microbiota 2 (sDMDMm2).</title>
        <authorList>
            <person name="Uchimura Y."/>
            <person name="Wyss M."/>
            <person name="Brugiroux S."/>
            <person name="Limenitakis J.P."/>
            <person name="Stecher B."/>
            <person name="McCoy K.D."/>
            <person name="Macpherson A.J."/>
        </authorList>
    </citation>
    <scope>NUCLEOTIDE SEQUENCE</scope>
    <source>
        <strain evidence="6">YL58</strain>
    </source>
</reference>
<evidence type="ECO:0000256" key="1">
    <source>
        <dbReference type="ARBA" id="ARBA00005417"/>
    </source>
</evidence>
<dbReference type="GO" id="GO:0016887">
    <property type="term" value="F:ATP hydrolysis activity"/>
    <property type="evidence" value="ECO:0007669"/>
    <property type="project" value="InterPro"/>
</dbReference>
<name>A0A1C7IK27_9FIRM</name>
<dbReference type="FunFam" id="3.40.50.300:FF:000016">
    <property type="entry name" value="Oligopeptide ABC transporter ATP-binding component"/>
    <property type="match status" value="1"/>
</dbReference>
<dbReference type="AlphaFoldDB" id="A0A1C7IK27"/>
<dbReference type="PROSITE" id="PS50893">
    <property type="entry name" value="ABC_TRANSPORTER_2"/>
    <property type="match status" value="1"/>
</dbReference>
<dbReference type="GO" id="GO:0005524">
    <property type="term" value="F:ATP binding"/>
    <property type="evidence" value="ECO:0007669"/>
    <property type="project" value="UniProtKB-KW"/>
</dbReference>
<dbReference type="KEGG" id="byl:A4V09_23655"/>
<dbReference type="CDD" id="cd03257">
    <property type="entry name" value="ABC_NikE_OppD_transporters"/>
    <property type="match status" value="1"/>
</dbReference>
<keyword evidence="7" id="KW-1185">Reference proteome</keyword>
<dbReference type="Pfam" id="PF08352">
    <property type="entry name" value="oligo_HPY"/>
    <property type="match status" value="1"/>
</dbReference>
<gene>
    <name evidence="6" type="ORF">A4V09_23655</name>
</gene>
<dbReference type="InterPro" id="IPR003593">
    <property type="entry name" value="AAA+_ATPase"/>
</dbReference>